<evidence type="ECO:0000313" key="5">
    <source>
        <dbReference type="Proteomes" id="UP001379945"/>
    </source>
</evidence>
<dbReference type="RefSeq" id="WP_341397995.1">
    <property type="nucleotide sequence ID" value="NZ_JBBUTI010000003.1"/>
</dbReference>
<proteinExistence type="predicted"/>
<dbReference type="PANTHER" id="PTHR11851:SF224">
    <property type="entry name" value="PROCESSING PROTEASE"/>
    <property type="match status" value="1"/>
</dbReference>
<comment type="caution">
    <text evidence="4">The sequence shown here is derived from an EMBL/GenBank/DDBJ whole genome shotgun (WGS) entry which is preliminary data.</text>
</comment>
<dbReference type="EMBL" id="JBBUTI010000003">
    <property type="protein sequence ID" value="MEK8045711.1"/>
    <property type="molecule type" value="Genomic_DNA"/>
</dbReference>
<organism evidence="4 5">
    <name type="scientific">Ideonella margarita</name>
    <dbReference type="NCBI Taxonomy" id="2984191"/>
    <lineage>
        <taxon>Bacteria</taxon>
        <taxon>Pseudomonadati</taxon>
        <taxon>Pseudomonadota</taxon>
        <taxon>Betaproteobacteria</taxon>
        <taxon>Burkholderiales</taxon>
        <taxon>Sphaerotilaceae</taxon>
        <taxon>Ideonella</taxon>
    </lineage>
</organism>
<reference evidence="4 5" key="1">
    <citation type="submission" date="2024-04" db="EMBL/GenBank/DDBJ databases">
        <title>Novel species of the genus Ideonella isolated from streams.</title>
        <authorList>
            <person name="Lu H."/>
        </authorList>
    </citation>
    <scope>NUCLEOTIDE SEQUENCE [LARGE SCALE GENOMIC DNA]</scope>
    <source>
        <strain evidence="4 5">LYT19W</strain>
    </source>
</reference>
<dbReference type="InterPro" id="IPR007863">
    <property type="entry name" value="Peptidase_M16_C"/>
</dbReference>
<dbReference type="InterPro" id="IPR050361">
    <property type="entry name" value="MPP/UQCRC_Complex"/>
</dbReference>
<evidence type="ECO:0000259" key="3">
    <source>
        <dbReference type="Pfam" id="PF05193"/>
    </source>
</evidence>
<dbReference type="PANTHER" id="PTHR11851">
    <property type="entry name" value="METALLOPROTEASE"/>
    <property type="match status" value="1"/>
</dbReference>
<gene>
    <name evidence="4" type="ORF">AACH00_05050</name>
</gene>
<feature type="chain" id="PRO_5047024725" evidence="1">
    <location>
        <begin position="28"/>
        <end position="490"/>
    </location>
</feature>
<feature type="domain" description="Peptidase M16 N-terminal" evidence="2">
    <location>
        <begin position="68"/>
        <end position="173"/>
    </location>
</feature>
<keyword evidence="1" id="KW-0732">Signal</keyword>
<sequence>MIRRHHPTLAAVALAVFSLLGSSAALAAPGVDEPPVPGTPRPLQLPAMHDSALPNGVRVIVVPRADLPLVSVALHLRLGAAADPDGQAGLASLTNTLRTKGATRGGKALDATQLARQAEALGGTLEAVTNWGGSTISTTVASSKLAEALALVADTLMQPTLKAQELARLREQTADGLKFSMSDPMALAGLAARRAWWGSAVYGGSLTPASLARITLADVQAFHRQQLRPELATLVISGDVTPEQGLALATRQLGGWRGNRMALPQARQEPASPATPATVLINLPGAGQSGVVVMAPGVPAASPQRRVAQVAGAVLGGGYSARLNTEVRIKRGLSYGASASQEYQPVGGVLSAATQTNHPTAAQVALLMQGEILKLGTEAPSAEELGARQATLVGNFGRQVETTAGLAASVLDQVVRQRPLTELRQFAPEVMAVTPEQVRSFAASQWPASALRTVIVGDTAAAGDSLKALDPKALQIDAAKLDLDAGKLSR</sequence>
<evidence type="ECO:0000259" key="2">
    <source>
        <dbReference type="Pfam" id="PF00675"/>
    </source>
</evidence>
<dbReference type="InterPro" id="IPR011249">
    <property type="entry name" value="Metalloenz_LuxS/M16"/>
</dbReference>
<keyword evidence="5" id="KW-1185">Reference proteome</keyword>
<accession>A0ABU9C254</accession>
<name>A0ABU9C254_9BURK</name>
<dbReference type="Pfam" id="PF00675">
    <property type="entry name" value="Peptidase_M16"/>
    <property type="match status" value="1"/>
</dbReference>
<feature type="signal peptide" evidence="1">
    <location>
        <begin position="1"/>
        <end position="27"/>
    </location>
</feature>
<dbReference type="InterPro" id="IPR011765">
    <property type="entry name" value="Pept_M16_N"/>
</dbReference>
<evidence type="ECO:0000256" key="1">
    <source>
        <dbReference type="SAM" id="SignalP"/>
    </source>
</evidence>
<dbReference type="Pfam" id="PF05193">
    <property type="entry name" value="Peptidase_M16_C"/>
    <property type="match status" value="1"/>
</dbReference>
<dbReference type="SUPFAM" id="SSF63411">
    <property type="entry name" value="LuxS/MPP-like metallohydrolase"/>
    <property type="match status" value="2"/>
</dbReference>
<dbReference type="Proteomes" id="UP001379945">
    <property type="component" value="Unassembled WGS sequence"/>
</dbReference>
<protein>
    <submittedName>
        <fullName evidence="4">Pitrilysin family protein</fullName>
    </submittedName>
</protein>
<feature type="domain" description="Peptidase M16 C-terminal" evidence="3">
    <location>
        <begin position="214"/>
        <end position="389"/>
    </location>
</feature>
<evidence type="ECO:0000313" key="4">
    <source>
        <dbReference type="EMBL" id="MEK8045711.1"/>
    </source>
</evidence>
<dbReference type="Gene3D" id="3.30.830.10">
    <property type="entry name" value="Metalloenzyme, LuxS/M16 peptidase-like"/>
    <property type="match status" value="2"/>
</dbReference>